<evidence type="ECO:0000313" key="14">
    <source>
        <dbReference type="Proteomes" id="UP000004057"/>
    </source>
</evidence>
<gene>
    <name evidence="13" type="ORF">SPM_002470</name>
</gene>
<evidence type="ECO:0000256" key="8">
    <source>
        <dbReference type="ARBA" id="ARBA00023186"/>
    </source>
</evidence>
<feature type="compositionally biased region" description="Basic residues" evidence="10">
    <location>
        <begin position="409"/>
        <end position="426"/>
    </location>
</feature>
<keyword evidence="3" id="KW-1003">Cell membrane</keyword>
<dbReference type="GO" id="GO:0032977">
    <property type="term" value="F:membrane insertase activity"/>
    <property type="evidence" value="ECO:0007669"/>
    <property type="project" value="InterPro"/>
</dbReference>
<dbReference type="InterPro" id="IPR028055">
    <property type="entry name" value="YidC/Oxa/ALB_C"/>
</dbReference>
<sequence length="426" mass="49227">MNYRDYIFSDGKKTRKPWYSIAWKWTKLVLYLFLIISMLWGCGQMMVPKYGTAQILDVSGQKVYKPGVFFEIILGYANVGKEHFFHFENGQLYEYPYLAIRTWSDAFVKTSSPFYGCFVFPVAWILVNLIYGFGGLDNGAGIIGALLLTSLIVRLITLMFSWKAQLNQDKMQLMQIKQAEIQAKYKGSKDPAAKQKQQMEMMQLYRKEGVSPLSTIGSSFLSIPFLIAMYTVVRATRELKMATIGQISLIEKPWDMITSGNYVYLALLFVYLPIQILSMILPTILNLRKTRVITKEQKKARKRQFIMQGVMIVVFFVVTISIASGVAIYWIFSAFIQILQTLGFHFLRVKKRSKKNKNREPFGQKIKHLFVRKPHLKTTNNNVENIEITKTKQIKTNNADKISYNPVKSKPKKSKFSLHNKKKNKD</sequence>
<dbReference type="NCBIfam" id="TIGR03592">
    <property type="entry name" value="yidC_oxa1_cterm"/>
    <property type="match status" value="1"/>
</dbReference>
<evidence type="ECO:0000256" key="9">
    <source>
        <dbReference type="RuleBase" id="RU003945"/>
    </source>
</evidence>
<evidence type="ECO:0000256" key="4">
    <source>
        <dbReference type="ARBA" id="ARBA00022692"/>
    </source>
</evidence>
<reference evidence="13 14" key="1">
    <citation type="journal article" date="2012" name="J. Proteome Res.">
        <title>Application of Spiroplasma melliferum proteogenomic profiling for the discovery of virulence factors and pathogenicity mechanisms in host-associated spiroplasmas.</title>
        <authorList>
            <person name="Alexeev D."/>
            <person name="Kostrjukova E."/>
            <person name="Aliper A."/>
            <person name="Popenko A."/>
            <person name="Bazaleev N."/>
            <person name="Tyakht A."/>
            <person name="Selezneva O."/>
            <person name="Akopian T."/>
            <person name="Prichodko E."/>
            <person name="Kondratov I."/>
            <person name="Chukin M."/>
            <person name="Demina I."/>
            <person name="Galyamina M."/>
            <person name="Kamashev D."/>
            <person name="Vanyushkina A."/>
            <person name="Ladygina V."/>
            <person name="Levitskii S."/>
            <person name="Lazarev V."/>
            <person name="Govorun V."/>
        </authorList>
    </citation>
    <scope>NUCLEOTIDE SEQUENCE [LARGE SCALE GENOMIC DNA]</scope>
    <source>
        <strain evidence="13 14">KC3</strain>
    </source>
</reference>
<evidence type="ECO:0000256" key="11">
    <source>
        <dbReference type="SAM" id="Phobius"/>
    </source>
</evidence>
<dbReference type="GO" id="GO:0051205">
    <property type="term" value="P:protein insertion into membrane"/>
    <property type="evidence" value="ECO:0007669"/>
    <property type="project" value="TreeGrafter"/>
</dbReference>
<keyword evidence="4 9" id="KW-0812">Transmembrane</keyword>
<keyword evidence="7 11" id="KW-0472">Membrane</keyword>
<evidence type="ECO:0000256" key="7">
    <source>
        <dbReference type="ARBA" id="ARBA00023136"/>
    </source>
</evidence>
<dbReference type="CDD" id="cd20070">
    <property type="entry name" value="5TM_YidC_Alb3"/>
    <property type="match status" value="1"/>
</dbReference>
<evidence type="ECO:0000256" key="3">
    <source>
        <dbReference type="ARBA" id="ARBA00022475"/>
    </source>
</evidence>
<dbReference type="AlphaFoldDB" id="A0AAI9T3Y4"/>
<dbReference type="RefSeq" id="WP_004028017.1">
    <property type="nucleotide sequence ID" value="NZ_AGBZ02000001.1"/>
</dbReference>
<dbReference type="GO" id="GO:0015031">
    <property type="term" value="P:protein transport"/>
    <property type="evidence" value="ECO:0007669"/>
    <property type="project" value="UniProtKB-KW"/>
</dbReference>
<keyword evidence="5" id="KW-0653">Protein transport</keyword>
<evidence type="ECO:0000256" key="10">
    <source>
        <dbReference type="SAM" id="MobiDB-lite"/>
    </source>
</evidence>
<feature type="transmembrane region" description="Helical" evidence="11">
    <location>
        <begin position="114"/>
        <end position="134"/>
    </location>
</feature>
<dbReference type="InterPro" id="IPR001708">
    <property type="entry name" value="YidC/ALB3/OXA1/COX18"/>
</dbReference>
<organism evidence="13 14">
    <name type="scientific">Spiroplasma melliferum KC3</name>
    <dbReference type="NCBI Taxonomy" id="570509"/>
    <lineage>
        <taxon>Bacteria</taxon>
        <taxon>Bacillati</taxon>
        <taxon>Mycoplasmatota</taxon>
        <taxon>Mollicutes</taxon>
        <taxon>Entomoplasmatales</taxon>
        <taxon>Spiroplasmataceae</taxon>
        <taxon>Spiroplasma</taxon>
    </lineage>
</organism>
<dbReference type="InterPro" id="IPR047196">
    <property type="entry name" value="YidC_ALB_C"/>
</dbReference>
<feature type="transmembrane region" description="Helical" evidence="11">
    <location>
        <begin position="28"/>
        <end position="47"/>
    </location>
</feature>
<feature type="region of interest" description="Disordered" evidence="10">
    <location>
        <begin position="397"/>
        <end position="426"/>
    </location>
</feature>
<evidence type="ECO:0000256" key="2">
    <source>
        <dbReference type="ARBA" id="ARBA00022448"/>
    </source>
</evidence>
<protein>
    <submittedName>
        <fullName evidence="13">Preprotein translocase subunit YidC</fullName>
    </submittedName>
</protein>
<evidence type="ECO:0000256" key="5">
    <source>
        <dbReference type="ARBA" id="ARBA00022927"/>
    </source>
</evidence>
<dbReference type="PANTHER" id="PTHR12428:SF65">
    <property type="entry name" value="CYTOCHROME C OXIDASE ASSEMBLY PROTEIN COX18, MITOCHONDRIAL"/>
    <property type="match status" value="1"/>
</dbReference>
<keyword evidence="2" id="KW-0813">Transport</keyword>
<evidence type="ECO:0000313" key="13">
    <source>
        <dbReference type="EMBL" id="KAI92879.1"/>
    </source>
</evidence>
<dbReference type="Pfam" id="PF02096">
    <property type="entry name" value="60KD_IMP"/>
    <property type="match status" value="1"/>
</dbReference>
<name>A0AAI9T3Y4_SPIME</name>
<feature type="transmembrane region" description="Helical" evidence="11">
    <location>
        <begin position="209"/>
        <end position="233"/>
    </location>
</feature>
<evidence type="ECO:0000259" key="12">
    <source>
        <dbReference type="Pfam" id="PF02096"/>
    </source>
</evidence>
<comment type="subcellular location">
    <subcellularLocation>
        <location evidence="1">Cell membrane</location>
        <topology evidence="1">Multi-pass membrane protein</topology>
    </subcellularLocation>
    <subcellularLocation>
        <location evidence="9">Membrane</location>
        <topology evidence="9">Multi-pass membrane protein</topology>
    </subcellularLocation>
</comment>
<feature type="domain" description="Membrane insertase YidC/Oxa/ALB C-terminal" evidence="12">
    <location>
        <begin position="145"/>
        <end position="342"/>
    </location>
</feature>
<comment type="caution">
    <text evidence="13">The sequence shown here is derived from an EMBL/GenBank/DDBJ whole genome shotgun (WGS) entry which is preliminary data.</text>
</comment>
<feature type="transmembrane region" description="Helical" evidence="11">
    <location>
        <begin position="328"/>
        <end position="347"/>
    </location>
</feature>
<proteinExistence type="inferred from homology"/>
<evidence type="ECO:0000256" key="6">
    <source>
        <dbReference type="ARBA" id="ARBA00022989"/>
    </source>
</evidence>
<dbReference type="PANTHER" id="PTHR12428">
    <property type="entry name" value="OXA1"/>
    <property type="match status" value="1"/>
</dbReference>
<evidence type="ECO:0000256" key="1">
    <source>
        <dbReference type="ARBA" id="ARBA00004651"/>
    </source>
</evidence>
<keyword evidence="6 11" id="KW-1133">Transmembrane helix</keyword>
<feature type="transmembrane region" description="Helical" evidence="11">
    <location>
        <begin position="262"/>
        <end position="285"/>
    </location>
</feature>
<feature type="transmembrane region" description="Helical" evidence="11">
    <location>
        <begin position="305"/>
        <end position="322"/>
    </location>
</feature>
<dbReference type="GO" id="GO:0005886">
    <property type="term" value="C:plasma membrane"/>
    <property type="evidence" value="ECO:0007669"/>
    <property type="project" value="UniProtKB-SubCell"/>
</dbReference>
<comment type="similarity">
    <text evidence="9">Belongs to the OXA1/ALB3/YidC family.</text>
</comment>
<feature type="transmembrane region" description="Helical" evidence="11">
    <location>
        <begin position="140"/>
        <end position="162"/>
    </location>
</feature>
<dbReference type="Proteomes" id="UP000004057">
    <property type="component" value="Unassembled WGS sequence"/>
</dbReference>
<accession>A0AAI9T3Y4</accession>
<dbReference type="EMBL" id="AGBZ02000001">
    <property type="protein sequence ID" value="KAI92879.1"/>
    <property type="molecule type" value="Genomic_DNA"/>
</dbReference>
<keyword evidence="8" id="KW-0143">Chaperone</keyword>